<feature type="domain" description="Reverse transcriptase" evidence="1">
    <location>
        <begin position="125"/>
        <end position="215"/>
    </location>
</feature>
<dbReference type="Proteomes" id="UP000272942">
    <property type="component" value="Unassembled WGS sequence"/>
</dbReference>
<dbReference type="OrthoDB" id="6243574at2759"/>
<evidence type="ECO:0000259" key="1">
    <source>
        <dbReference type="Pfam" id="PF00078"/>
    </source>
</evidence>
<organism evidence="4">
    <name type="scientific">Echinostoma caproni</name>
    <dbReference type="NCBI Taxonomy" id="27848"/>
    <lineage>
        <taxon>Eukaryota</taxon>
        <taxon>Metazoa</taxon>
        <taxon>Spiralia</taxon>
        <taxon>Lophotrochozoa</taxon>
        <taxon>Platyhelminthes</taxon>
        <taxon>Trematoda</taxon>
        <taxon>Digenea</taxon>
        <taxon>Plagiorchiida</taxon>
        <taxon>Echinostomata</taxon>
        <taxon>Echinostomatoidea</taxon>
        <taxon>Echinostomatidae</taxon>
        <taxon>Echinostoma</taxon>
    </lineage>
</organism>
<dbReference type="EMBL" id="UZAN01053155">
    <property type="protein sequence ID" value="VDP89846.1"/>
    <property type="molecule type" value="Genomic_DNA"/>
</dbReference>
<sequence>MVRNHPESLNMKKSAGPDGIQPAIMKPLAGILARPMRQLFRLSLGKGILPRDWKTATVVAINKGGSRSEVSNYRQEDPQKRQTPLVVQQGSKGIAPKASSWEAVPEDPKSPKIKNYRLAKLKHKGICGKIHNWIREFLTGGTFNVGIGDKVSAKAIPTSGVPHGSVLGPLLFLICIDDLAAIRRSSCYIFADDVKIVVSASRQQLQDELRRAKEFGWFGPDEGLGSSPTMDNLAPTMVVGHGCFHRFDFMRPRSGPG</sequence>
<reference evidence="4" key="1">
    <citation type="submission" date="2016-06" db="UniProtKB">
        <authorList>
            <consortium name="WormBaseParasite"/>
        </authorList>
    </citation>
    <scope>IDENTIFICATION</scope>
</reference>
<dbReference type="InterPro" id="IPR000477">
    <property type="entry name" value="RT_dom"/>
</dbReference>
<evidence type="ECO:0000313" key="4">
    <source>
        <dbReference type="WBParaSite" id="ECPE_0001261101-mRNA-1"/>
    </source>
</evidence>
<evidence type="ECO:0000313" key="2">
    <source>
        <dbReference type="EMBL" id="VDP89846.1"/>
    </source>
</evidence>
<protein>
    <submittedName>
        <fullName evidence="4">Reverse transcriptase domain-containing protein</fullName>
    </submittedName>
</protein>
<dbReference type="PANTHER" id="PTHR33332">
    <property type="entry name" value="REVERSE TRANSCRIPTASE DOMAIN-CONTAINING PROTEIN"/>
    <property type="match status" value="1"/>
</dbReference>
<reference evidence="2 3" key="2">
    <citation type="submission" date="2018-11" db="EMBL/GenBank/DDBJ databases">
        <authorList>
            <consortium name="Pathogen Informatics"/>
        </authorList>
    </citation>
    <scope>NUCLEOTIDE SEQUENCE [LARGE SCALE GENOMIC DNA]</scope>
    <source>
        <strain evidence="2 3">Egypt</strain>
    </source>
</reference>
<dbReference type="AlphaFoldDB" id="A0A183B040"/>
<dbReference type="Pfam" id="PF00078">
    <property type="entry name" value="RVT_1"/>
    <property type="match status" value="1"/>
</dbReference>
<gene>
    <name evidence="2" type="ORF">ECPE_LOCUS12574</name>
</gene>
<proteinExistence type="predicted"/>
<name>A0A183B040_9TREM</name>
<accession>A0A183B040</accession>
<dbReference type="WBParaSite" id="ECPE_0001261101-mRNA-1">
    <property type="protein sequence ID" value="ECPE_0001261101-mRNA-1"/>
    <property type="gene ID" value="ECPE_0001261101"/>
</dbReference>
<evidence type="ECO:0000313" key="3">
    <source>
        <dbReference type="Proteomes" id="UP000272942"/>
    </source>
</evidence>
<keyword evidence="3" id="KW-1185">Reference proteome</keyword>